<sequence length="107" mass="12879">MNRILQRSIWRRETKLVKKEKPAKIEDGKTKWKTVRRARRDNNQEKEMINWIGEKDNEWFLQIFRTACQSEKYQGTGIDSQTANDNNIFILQHIIETKSESERDEPL</sequence>
<reference evidence="1" key="1">
    <citation type="submission" date="2019-08" db="EMBL/GenBank/DDBJ databases">
        <title>The genome of the North American firefly Photinus pyralis.</title>
        <authorList>
            <consortium name="Photinus pyralis genome working group"/>
            <person name="Fallon T.R."/>
            <person name="Sander Lower S.E."/>
            <person name="Weng J.-K."/>
        </authorList>
    </citation>
    <scope>NUCLEOTIDE SEQUENCE</scope>
    <source>
        <strain evidence="1">TRF0915ILg1</strain>
        <tissue evidence="1">Whole body</tissue>
    </source>
</reference>
<gene>
    <name evidence="1" type="ORF">ILUMI_23289</name>
</gene>
<dbReference type="EMBL" id="VTPC01090586">
    <property type="protein sequence ID" value="KAF2882879.1"/>
    <property type="molecule type" value="Genomic_DNA"/>
</dbReference>
<keyword evidence="2" id="KW-1185">Reference proteome</keyword>
<dbReference type="AlphaFoldDB" id="A0A8K0C917"/>
<organism evidence="1 2">
    <name type="scientific">Ignelater luminosus</name>
    <name type="common">Cucubano</name>
    <name type="synonym">Pyrophorus luminosus</name>
    <dbReference type="NCBI Taxonomy" id="2038154"/>
    <lineage>
        <taxon>Eukaryota</taxon>
        <taxon>Metazoa</taxon>
        <taxon>Ecdysozoa</taxon>
        <taxon>Arthropoda</taxon>
        <taxon>Hexapoda</taxon>
        <taxon>Insecta</taxon>
        <taxon>Pterygota</taxon>
        <taxon>Neoptera</taxon>
        <taxon>Endopterygota</taxon>
        <taxon>Coleoptera</taxon>
        <taxon>Polyphaga</taxon>
        <taxon>Elateriformia</taxon>
        <taxon>Elateroidea</taxon>
        <taxon>Elateridae</taxon>
        <taxon>Agrypninae</taxon>
        <taxon>Pyrophorini</taxon>
        <taxon>Ignelater</taxon>
    </lineage>
</organism>
<protein>
    <submittedName>
        <fullName evidence="1">Uncharacterized protein</fullName>
    </submittedName>
</protein>
<name>A0A8K0C917_IGNLU</name>
<evidence type="ECO:0000313" key="1">
    <source>
        <dbReference type="EMBL" id="KAF2882879.1"/>
    </source>
</evidence>
<dbReference type="Proteomes" id="UP000801492">
    <property type="component" value="Unassembled WGS sequence"/>
</dbReference>
<evidence type="ECO:0000313" key="2">
    <source>
        <dbReference type="Proteomes" id="UP000801492"/>
    </source>
</evidence>
<comment type="caution">
    <text evidence="1">The sequence shown here is derived from an EMBL/GenBank/DDBJ whole genome shotgun (WGS) entry which is preliminary data.</text>
</comment>
<accession>A0A8K0C917</accession>
<proteinExistence type="predicted"/>